<proteinExistence type="predicted"/>
<dbReference type="AlphaFoldDB" id="A0A0C1FSS2"/>
<accession>A0A0C1FSS2</accession>
<evidence type="ECO:0000313" key="1">
    <source>
        <dbReference type="EMBL" id="KIA95977.1"/>
    </source>
</evidence>
<organism evidence="1 2">
    <name type="scientific">Pedobacter kyungheensis</name>
    <dbReference type="NCBI Taxonomy" id="1069985"/>
    <lineage>
        <taxon>Bacteria</taxon>
        <taxon>Pseudomonadati</taxon>
        <taxon>Bacteroidota</taxon>
        <taxon>Sphingobacteriia</taxon>
        <taxon>Sphingobacteriales</taxon>
        <taxon>Sphingobacteriaceae</taxon>
        <taxon>Pedobacter</taxon>
    </lineage>
</organism>
<dbReference type="EMBL" id="JSYN01000004">
    <property type="protein sequence ID" value="KIA95977.1"/>
    <property type="molecule type" value="Genomic_DNA"/>
</dbReference>
<gene>
    <name evidence="1" type="ORF">OC25_05430</name>
</gene>
<reference evidence="1 2" key="1">
    <citation type="submission" date="2014-10" db="EMBL/GenBank/DDBJ databases">
        <title>Pedobacter Kyungheensis.</title>
        <authorList>
            <person name="Anderson B.M."/>
            <person name="Newman J.D."/>
        </authorList>
    </citation>
    <scope>NUCLEOTIDE SEQUENCE [LARGE SCALE GENOMIC DNA]</scope>
    <source>
        <strain evidence="1 2">KACC 16221</strain>
    </source>
</reference>
<keyword evidence="2" id="KW-1185">Reference proteome</keyword>
<comment type="caution">
    <text evidence="1">The sequence shown here is derived from an EMBL/GenBank/DDBJ whole genome shotgun (WGS) entry which is preliminary data.</text>
</comment>
<evidence type="ECO:0000313" key="2">
    <source>
        <dbReference type="Proteomes" id="UP000031246"/>
    </source>
</evidence>
<name>A0A0C1FSS2_9SPHI</name>
<dbReference type="Proteomes" id="UP000031246">
    <property type="component" value="Unassembled WGS sequence"/>
</dbReference>
<sequence>MKAWLLDLKLEYTLIDFSAYCRIIQKLGEGFSLHLRKRFAIYFWTKSNYNLTFHKAYCC</sequence>
<protein>
    <submittedName>
        <fullName evidence="1">Uncharacterized protein</fullName>
    </submittedName>
</protein>